<dbReference type="InterPro" id="IPR002048">
    <property type="entry name" value="EF_hand_dom"/>
</dbReference>
<proteinExistence type="predicted"/>
<dbReference type="InterPro" id="IPR011992">
    <property type="entry name" value="EF-hand-dom_pair"/>
</dbReference>
<evidence type="ECO:0000313" key="3">
    <source>
        <dbReference type="EnsemblMetazoa" id="G35482.1:cds"/>
    </source>
</evidence>
<evidence type="ECO:0000256" key="1">
    <source>
        <dbReference type="ARBA" id="ARBA00022837"/>
    </source>
</evidence>
<accession>A0A8W8MV84</accession>
<protein>
    <recommendedName>
        <fullName evidence="2">EF-hand domain-containing protein</fullName>
    </recommendedName>
</protein>
<dbReference type="GO" id="GO:0005509">
    <property type="term" value="F:calcium ion binding"/>
    <property type="evidence" value="ECO:0007669"/>
    <property type="project" value="InterPro"/>
</dbReference>
<sequence length="140" mass="15523">MEYRDSIIRMFIALLFAVSFTVYGVAGKSSLKSANIPCHFGTYDLNSDGEISLKEFLIATRGFTKMDPTTLFVRLDTNGDKTISMDEFTHVDPSLGDAGIIPRCRRGWCVSIKIGCITITISSDRQRPTQAESEKVSSEN</sequence>
<dbReference type="EnsemblMetazoa" id="G35482.1">
    <property type="protein sequence ID" value="G35482.1:cds"/>
    <property type="gene ID" value="G35482"/>
</dbReference>
<evidence type="ECO:0000259" key="2">
    <source>
        <dbReference type="Pfam" id="PF13499"/>
    </source>
</evidence>
<dbReference type="AlphaFoldDB" id="A0A8W8MV84"/>
<dbReference type="Gene3D" id="1.10.238.10">
    <property type="entry name" value="EF-hand"/>
    <property type="match status" value="1"/>
</dbReference>
<dbReference type="PROSITE" id="PS00018">
    <property type="entry name" value="EF_HAND_1"/>
    <property type="match status" value="1"/>
</dbReference>
<keyword evidence="4" id="KW-1185">Reference proteome</keyword>
<dbReference type="InterPro" id="IPR018247">
    <property type="entry name" value="EF_Hand_1_Ca_BS"/>
</dbReference>
<keyword evidence="1" id="KW-0106">Calcium</keyword>
<dbReference type="CDD" id="cd00051">
    <property type="entry name" value="EFh"/>
    <property type="match status" value="1"/>
</dbReference>
<dbReference type="Pfam" id="PF13499">
    <property type="entry name" value="EF-hand_7"/>
    <property type="match status" value="1"/>
</dbReference>
<dbReference type="SUPFAM" id="SSF47473">
    <property type="entry name" value="EF-hand"/>
    <property type="match status" value="1"/>
</dbReference>
<feature type="domain" description="EF-hand" evidence="2">
    <location>
        <begin position="39"/>
        <end position="90"/>
    </location>
</feature>
<organism evidence="3 4">
    <name type="scientific">Magallana gigas</name>
    <name type="common">Pacific oyster</name>
    <name type="synonym">Crassostrea gigas</name>
    <dbReference type="NCBI Taxonomy" id="29159"/>
    <lineage>
        <taxon>Eukaryota</taxon>
        <taxon>Metazoa</taxon>
        <taxon>Spiralia</taxon>
        <taxon>Lophotrochozoa</taxon>
        <taxon>Mollusca</taxon>
        <taxon>Bivalvia</taxon>
        <taxon>Autobranchia</taxon>
        <taxon>Pteriomorphia</taxon>
        <taxon>Ostreida</taxon>
        <taxon>Ostreoidea</taxon>
        <taxon>Ostreidae</taxon>
        <taxon>Magallana</taxon>
    </lineage>
</organism>
<evidence type="ECO:0000313" key="4">
    <source>
        <dbReference type="Proteomes" id="UP000005408"/>
    </source>
</evidence>
<dbReference type="Proteomes" id="UP000005408">
    <property type="component" value="Unassembled WGS sequence"/>
</dbReference>
<reference evidence="3" key="1">
    <citation type="submission" date="2022-08" db="UniProtKB">
        <authorList>
            <consortium name="EnsemblMetazoa"/>
        </authorList>
    </citation>
    <scope>IDENTIFICATION</scope>
    <source>
        <strain evidence="3">05x7-T-G4-1.051#20</strain>
    </source>
</reference>
<name>A0A8W8MV84_MAGGI</name>